<keyword evidence="2" id="KW-1185">Reference proteome</keyword>
<organism evidence="1 2">
    <name type="scientific">Pyronema omphalodes (strain CBS 100304)</name>
    <name type="common">Pyronema confluens</name>
    <dbReference type="NCBI Taxonomy" id="1076935"/>
    <lineage>
        <taxon>Eukaryota</taxon>
        <taxon>Fungi</taxon>
        <taxon>Dikarya</taxon>
        <taxon>Ascomycota</taxon>
        <taxon>Pezizomycotina</taxon>
        <taxon>Pezizomycetes</taxon>
        <taxon>Pezizales</taxon>
        <taxon>Pyronemataceae</taxon>
        <taxon>Pyronema</taxon>
    </lineage>
</organism>
<gene>
    <name evidence="1" type="ORF">PCON_13021</name>
</gene>
<evidence type="ECO:0000313" key="1">
    <source>
        <dbReference type="EMBL" id="CCX32372.1"/>
    </source>
</evidence>
<name>U4LLD0_PYROM</name>
<reference evidence="1 2" key="1">
    <citation type="journal article" date="2013" name="PLoS Genet.">
        <title>The genome and development-dependent transcriptomes of Pyronema confluens: a window into fungal evolution.</title>
        <authorList>
            <person name="Traeger S."/>
            <person name="Altegoer F."/>
            <person name="Freitag M."/>
            <person name="Gabaldon T."/>
            <person name="Kempken F."/>
            <person name="Kumar A."/>
            <person name="Marcet-Houben M."/>
            <person name="Poggeler S."/>
            <person name="Stajich J.E."/>
            <person name="Nowrousian M."/>
        </authorList>
    </citation>
    <scope>NUCLEOTIDE SEQUENCE [LARGE SCALE GENOMIC DNA]</scope>
    <source>
        <strain evidence="2">CBS 100304</strain>
        <tissue evidence="1">Vegetative mycelium</tissue>
    </source>
</reference>
<protein>
    <submittedName>
        <fullName evidence="1">Uncharacterized protein</fullName>
    </submittedName>
</protein>
<dbReference type="Proteomes" id="UP000018144">
    <property type="component" value="Unassembled WGS sequence"/>
</dbReference>
<accession>U4LLD0</accession>
<dbReference type="AlphaFoldDB" id="U4LLD0"/>
<proteinExistence type="predicted"/>
<evidence type="ECO:0000313" key="2">
    <source>
        <dbReference type="Proteomes" id="UP000018144"/>
    </source>
</evidence>
<sequence length="91" mass="9512">MGRIGGSTYISLNFSSRLEAVMVVEAVNGTAGDSGGEKIDHAPIALVFSAESTPFQRVETGRIAGRNQLFCLLVPVADVVVVVEGGTECRS</sequence>
<dbReference type="EMBL" id="HF935844">
    <property type="protein sequence ID" value="CCX32372.1"/>
    <property type="molecule type" value="Genomic_DNA"/>
</dbReference>